<dbReference type="InterPro" id="IPR024181">
    <property type="entry name" value="Chemotax_regulator_CheV"/>
</dbReference>
<dbReference type="PANTHER" id="PTHR47233">
    <property type="entry name" value="CHEMOTAXIS PROTEIN CHEV"/>
    <property type="match status" value="1"/>
</dbReference>
<dbReference type="SUPFAM" id="SSF50341">
    <property type="entry name" value="CheW-like"/>
    <property type="match status" value="1"/>
</dbReference>
<dbReference type="InterPro" id="IPR036061">
    <property type="entry name" value="CheW-like_dom_sf"/>
</dbReference>
<dbReference type="Pfam" id="PF00072">
    <property type="entry name" value="Response_reg"/>
    <property type="match status" value="1"/>
</dbReference>
<comment type="caution">
    <text evidence="4">The sequence shown here is derived from an EMBL/GenBank/DDBJ whole genome shotgun (WGS) entry which is preliminary data.</text>
</comment>
<gene>
    <name evidence="4" type="ORF">ACFO4L_03860</name>
</gene>
<organism evidence="4 5">
    <name type="scientific">Bacillus daqingensis</name>
    <dbReference type="NCBI Taxonomy" id="872396"/>
    <lineage>
        <taxon>Bacteria</taxon>
        <taxon>Bacillati</taxon>
        <taxon>Bacillota</taxon>
        <taxon>Bacilli</taxon>
        <taxon>Bacillales</taxon>
        <taxon>Bacillaceae</taxon>
        <taxon>Bacillus</taxon>
    </lineage>
</organism>
<dbReference type="InterPro" id="IPR002545">
    <property type="entry name" value="CheW-lke_dom"/>
</dbReference>
<evidence type="ECO:0000256" key="1">
    <source>
        <dbReference type="PROSITE-ProRule" id="PRU00169"/>
    </source>
</evidence>
<dbReference type="SUPFAM" id="SSF52172">
    <property type="entry name" value="CheY-like"/>
    <property type="match status" value="1"/>
</dbReference>
<accession>A0ABV9NUX8</accession>
<keyword evidence="5" id="KW-1185">Reference proteome</keyword>
<dbReference type="RefSeq" id="WP_377908334.1">
    <property type="nucleotide sequence ID" value="NZ_JBHSGK010000003.1"/>
</dbReference>
<dbReference type="Gene3D" id="2.30.30.40">
    <property type="entry name" value="SH3 Domains"/>
    <property type="match status" value="1"/>
</dbReference>
<dbReference type="PANTHER" id="PTHR47233:SF3">
    <property type="entry name" value="CHEMOTAXIS PROTEIN CHEV"/>
    <property type="match status" value="1"/>
</dbReference>
<dbReference type="Proteomes" id="UP001595896">
    <property type="component" value="Unassembled WGS sequence"/>
</dbReference>
<dbReference type="SMART" id="SM00448">
    <property type="entry name" value="REC"/>
    <property type="match status" value="1"/>
</dbReference>
<reference evidence="5" key="1">
    <citation type="journal article" date="2019" name="Int. J. Syst. Evol. Microbiol.">
        <title>The Global Catalogue of Microorganisms (GCM) 10K type strain sequencing project: providing services to taxonomists for standard genome sequencing and annotation.</title>
        <authorList>
            <consortium name="The Broad Institute Genomics Platform"/>
            <consortium name="The Broad Institute Genome Sequencing Center for Infectious Disease"/>
            <person name="Wu L."/>
            <person name="Ma J."/>
        </authorList>
    </citation>
    <scope>NUCLEOTIDE SEQUENCE [LARGE SCALE GENOMIC DNA]</scope>
    <source>
        <strain evidence="5">JCM 12165</strain>
    </source>
</reference>
<dbReference type="InterPro" id="IPR001789">
    <property type="entry name" value="Sig_transdc_resp-reg_receiver"/>
</dbReference>
<dbReference type="Gene3D" id="3.40.50.2300">
    <property type="match status" value="1"/>
</dbReference>
<evidence type="ECO:0000313" key="5">
    <source>
        <dbReference type="Proteomes" id="UP001595896"/>
    </source>
</evidence>
<dbReference type="PROSITE" id="PS50110">
    <property type="entry name" value="RESPONSE_REGULATORY"/>
    <property type="match status" value="1"/>
</dbReference>
<dbReference type="SMART" id="SM00260">
    <property type="entry name" value="CheW"/>
    <property type="match status" value="1"/>
</dbReference>
<dbReference type="PROSITE" id="PS50851">
    <property type="entry name" value="CHEW"/>
    <property type="match status" value="1"/>
</dbReference>
<protein>
    <submittedName>
        <fullName evidence="4">Chemotaxis protein</fullName>
    </submittedName>
</protein>
<dbReference type="EMBL" id="JBHSGK010000003">
    <property type="protein sequence ID" value="MFC4735714.1"/>
    <property type="molecule type" value="Genomic_DNA"/>
</dbReference>
<evidence type="ECO:0000313" key="4">
    <source>
        <dbReference type="EMBL" id="MFC4735714.1"/>
    </source>
</evidence>
<keyword evidence="1" id="KW-0597">Phosphoprotein</keyword>
<feature type="domain" description="CheW-like" evidence="3">
    <location>
        <begin position="14"/>
        <end position="152"/>
    </location>
</feature>
<sequence length="292" mass="32219">MTQSNILLESGTNELEIIVFKAAGALYGINVMKVREILQPEQVTPLPHSHPDCEGIADIRGEIIPVINLEQVLGNHQHDKSESKFIIAELNNRKAAFRVTTVSRIHRVSWEQIESPDKLESGDKQMTAGIIQLNEKLILMLDYERIVHDILPSTGFIGAPDNLAAEASADASILIAEDSPMLQRLLKDTLSSAGFSRLTIASSGKKAWDLLEEDSSRFQLLITDIEMPEMDGHYLTKKVKEHGELPVIIFSSLISTDLFHKGEAVGADAQISKPEINQLIGAVNDLLVIEKV</sequence>
<name>A0ABV9NUX8_9BACI</name>
<feature type="domain" description="Response regulatory" evidence="2">
    <location>
        <begin position="172"/>
        <end position="288"/>
    </location>
</feature>
<evidence type="ECO:0000259" key="2">
    <source>
        <dbReference type="PROSITE" id="PS50110"/>
    </source>
</evidence>
<evidence type="ECO:0000259" key="3">
    <source>
        <dbReference type="PROSITE" id="PS50851"/>
    </source>
</evidence>
<feature type="modified residue" description="4-aspartylphosphate" evidence="1">
    <location>
        <position position="224"/>
    </location>
</feature>
<dbReference type="Gene3D" id="2.40.50.180">
    <property type="entry name" value="CheA-289, Domain 4"/>
    <property type="match status" value="1"/>
</dbReference>
<dbReference type="PIRSF" id="PIRSF002867">
    <property type="entry name" value="CheV"/>
    <property type="match status" value="1"/>
</dbReference>
<dbReference type="Pfam" id="PF01584">
    <property type="entry name" value="CheW"/>
    <property type="match status" value="1"/>
</dbReference>
<dbReference type="InterPro" id="IPR011006">
    <property type="entry name" value="CheY-like_superfamily"/>
</dbReference>
<proteinExistence type="predicted"/>